<dbReference type="GO" id="GO:0030139">
    <property type="term" value="C:endocytic vesicle"/>
    <property type="evidence" value="ECO:0007669"/>
    <property type="project" value="TreeGrafter"/>
</dbReference>
<dbReference type="GO" id="GO:0005525">
    <property type="term" value="F:GTP binding"/>
    <property type="evidence" value="ECO:0007669"/>
    <property type="project" value="InterPro"/>
</dbReference>
<sequence>MFSWMRKNEKKSPEVVRTVTEGLKTLYKKKLLPVEEFYRFHDFHSPALEDADFDNKPMVLVVGQYSTGKTTFIHYLLEQEIPGSRIGPEPTTDSFVAIMHGETEGIMPGNALIVDPKKPFRKLNPFGNTFLNRPAPEEPPILPFCPPLTGYDFPAVLQWFAERVDLIILLFDAHKLEISDEFSEAIRALKGNEDKIRVVLNKADMVESQQLMRVYGALMWSLGKVFNTPEVLRVFIGSFWSEPLLIADNRQLFELEEQDLFQDIQNLPRNAALRKLNDLVKRARLVRVSAANWVHGSSPRLRWGQREGHQDSLELSPSSGGEGALMVWGPLSWPQEGAQGVPSVPVAPGHLQQWPYCPGGGRHRVPPSHPILCLASSLRVSCEVVPSTPVITE</sequence>
<reference evidence="4" key="2">
    <citation type="submission" date="2025-09" db="UniProtKB">
        <authorList>
            <consortium name="Ensembl"/>
        </authorList>
    </citation>
    <scope>IDENTIFICATION</scope>
</reference>
<dbReference type="InterPro" id="IPR027417">
    <property type="entry name" value="P-loop_NTPase"/>
</dbReference>
<evidence type="ECO:0000313" key="4">
    <source>
        <dbReference type="Ensembl" id="ENSBJAP00000000181.1"/>
    </source>
</evidence>
<dbReference type="GO" id="GO:0045296">
    <property type="term" value="F:cadherin binding"/>
    <property type="evidence" value="ECO:0007669"/>
    <property type="project" value="TreeGrafter"/>
</dbReference>
<dbReference type="AlphaFoldDB" id="A0A8B9YVC0"/>
<evidence type="ECO:0000256" key="2">
    <source>
        <dbReference type="ARBA" id="ARBA00023136"/>
    </source>
</evidence>
<dbReference type="PANTHER" id="PTHR11216">
    <property type="entry name" value="EH DOMAIN"/>
    <property type="match status" value="1"/>
</dbReference>
<evidence type="ECO:0000313" key="5">
    <source>
        <dbReference type="Proteomes" id="UP000694555"/>
    </source>
</evidence>
<evidence type="ECO:0000256" key="1">
    <source>
        <dbReference type="ARBA" id="ARBA00004184"/>
    </source>
</evidence>
<dbReference type="PROSITE" id="PS51718">
    <property type="entry name" value="G_DYNAMIN_2"/>
    <property type="match status" value="1"/>
</dbReference>
<dbReference type="InterPro" id="IPR030381">
    <property type="entry name" value="G_DYNAMIN_dom"/>
</dbReference>
<dbReference type="GO" id="GO:0005769">
    <property type="term" value="C:early endosome"/>
    <property type="evidence" value="ECO:0007669"/>
    <property type="project" value="TreeGrafter"/>
</dbReference>
<evidence type="ECO:0000259" key="3">
    <source>
        <dbReference type="PROSITE" id="PS51718"/>
    </source>
</evidence>
<dbReference type="GO" id="GO:0072659">
    <property type="term" value="P:protein localization to plasma membrane"/>
    <property type="evidence" value="ECO:0007669"/>
    <property type="project" value="TreeGrafter"/>
</dbReference>
<dbReference type="GO" id="GO:0060271">
    <property type="term" value="P:cilium assembly"/>
    <property type="evidence" value="ECO:0007669"/>
    <property type="project" value="TreeGrafter"/>
</dbReference>
<name>A0A8B9YVC0_9AVES</name>
<keyword evidence="5" id="KW-1185">Reference proteome</keyword>
<accession>A0A8B9YVC0</accession>
<reference evidence="4" key="1">
    <citation type="submission" date="2025-08" db="UniProtKB">
        <authorList>
            <consortium name="Ensembl"/>
        </authorList>
    </citation>
    <scope>IDENTIFICATION</scope>
</reference>
<dbReference type="GO" id="GO:0048471">
    <property type="term" value="C:perinuclear region of cytoplasm"/>
    <property type="evidence" value="ECO:0007669"/>
    <property type="project" value="TreeGrafter"/>
</dbReference>
<dbReference type="Gene3D" id="1.10.268.20">
    <property type="match status" value="1"/>
</dbReference>
<dbReference type="GO" id="GO:0055038">
    <property type="term" value="C:recycling endosome membrane"/>
    <property type="evidence" value="ECO:0007669"/>
    <property type="project" value="TreeGrafter"/>
</dbReference>
<proteinExistence type="predicted"/>
<dbReference type="GO" id="GO:0032456">
    <property type="term" value="P:endocytic recycling"/>
    <property type="evidence" value="ECO:0007669"/>
    <property type="project" value="TreeGrafter"/>
</dbReference>
<dbReference type="PANTHER" id="PTHR11216:SF62">
    <property type="entry name" value="EH DOMAIN-CONTAINING PROTEIN 2"/>
    <property type="match status" value="1"/>
</dbReference>
<dbReference type="Pfam" id="PF00350">
    <property type="entry name" value="Dynamin_N"/>
    <property type="match status" value="1"/>
</dbReference>
<dbReference type="CDD" id="cd09913">
    <property type="entry name" value="EHD"/>
    <property type="match status" value="1"/>
</dbReference>
<dbReference type="GO" id="GO:0005886">
    <property type="term" value="C:plasma membrane"/>
    <property type="evidence" value="ECO:0007669"/>
    <property type="project" value="TreeGrafter"/>
</dbReference>
<dbReference type="InterPro" id="IPR031692">
    <property type="entry name" value="EHD_N"/>
</dbReference>
<organism evidence="4 5">
    <name type="scientific">Buteo japonicus</name>
    <dbReference type="NCBI Taxonomy" id="224669"/>
    <lineage>
        <taxon>Eukaryota</taxon>
        <taxon>Metazoa</taxon>
        <taxon>Chordata</taxon>
        <taxon>Craniata</taxon>
        <taxon>Vertebrata</taxon>
        <taxon>Euteleostomi</taxon>
        <taxon>Archelosauria</taxon>
        <taxon>Archosauria</taxon>
        <taxon>Dinosauria</taxon>
        <taxon>Saurischia</taxon>
        <taxon>Theropoda</taxon>
        <taxon>Coelurosauria</taxon>
        <taxon>Aves</taxon>
        <taxon>Neognathae</taxon>
        <taxon>Neoaves</taxon>
        <taxon>Telluraves</taxon>
        <taxon>Accipitrimorphae</taxon>
        <taxon>Accipitriformes</taxon>
        <taxon>Accipitridae</taxon>
        <taxon>Accipitrinae</taxon>
        <taxon>Buteo</taxon>
    </lineage>
</organism>
<dbReference type="Gene3D" id="3.40.50.300">
    <property type="entry name" value="P-loop containing nucleotide triphosphate hydrolases"/>
    <property type="match status" value="2"/>
</dbReference>
<dbReference type="Ensembl" id="ENSBJAT00000000189.1">
    <property type="protein sequence ID" value="ENSBJAP00000000181.1"/>
    <property type="gene ID" value="ENSBJAG00000000176.1"/>
</dbReference>
<feature type="domain" description="Dynamin-type G" evidence="3">
    <location>
        <begin position="53"/>
        <end position="268"/>
    </location>
</feature>
<dbReference type="Pfam" id="PF16880">
    <property type="entry name" value="EHD_N"/>
    <property type="match status" value="1"/>
</dbReference>
<keyword evidence="2" id="KW-0472">Membrane</keyword>
<comment type="subcellular location">
    <subcellularLocation>
        <location evidence="1">Endomembrane system</location>
        <topology evidence="1">Peripheral membrane protein</topology>
    </subcellularLocation>
</comment>
<dbReference type="SUPFAM" id="SSF52540">
    <property type="entry name" value="P-loop containing nucleoside triphosphate hydrolases"/>
    <property type="match status" value="1"/>
</dbReference>
<dbReference type="GO" id="GO:0006897">
    <property type="term" value="P:endocytosis"/>
    <property type="evidence" value="ECO:0007669"/>
    <property type="project" value="TreeGrafter"/>
</dbReference>
<protein>
    <recommendedName>
        <fullName evidence="3">Dynamin-type G domain-containing protein</fullName>
    </recommendedName>
</protein>
<dbReference type="InterPro" id="IPR045063">
    <property type="entry name" value="Dynamin_N"/>
</dbReference>
<dbReference type="Proteomes" id="UP000694555">
    <property type="component" value="Unplaced"/>
</dbReference>